<keyword evidence="2" id="KW-1185">Reference proteome</keyword>
<name>A0ACC2F6I6_DALPE</name>
<dbReference type="EMBL" id="CM055760">
    <property type="protein sequence ID" value="KAJ7986966.1"/>
    <property type="molecule type" value="Genomic_DNA"/>
</dbReference>
<protein>
    <submittedName>
        <fullName evidence="1">Uncharacterized protein</fullName>
    </submittedName>
</protein>
<proteinExistence type="predicted"/>
<organism evidence="1 2">
    <name type="scientific">Dallia pectoralis</name>
    <name type="common">Alaska blackfish</name>
    <dbReference type="NCBI Taxonomy" id="75939"/>
    <lineage>
        <taxon>Eukaryota</taxon>
        <taxon>Metazoa</taxon>
        <taxon>Chordata</taxon>
        <taxon>Craniata</taxon>
        <taxon>Vertebrata</taxon>
        <taxon>Euteleostomi</taxon>
        <taxon>Actinopterygii</taxon>
        <taxon>Neopterygii</taxon>
        <taxon>Teleostei</taxon>
        <taxon>Protacanthopterygii</taxon>
        <taxon>Esociformes</taxon>
        <taxon>Umbridae</taxon>
        <taxon>Dallia</taxon>
    </lineage>
</organism>
<accession>A0ACC2F6I6</accession>
<dbReference type="Proteomes" id="UP001157502">
    <property type="component" value="Chromosome 33"/>
</dbReference>
<sequence length="2102" mass="224731">MLRRSRISVRPNVRPAGRGPAPVSSQDTPLPAQEVPAAGSQASEESLLADDQGVNDLATTEVKESSATPKEDGKDLNADPTCGTASGGLQRRKRFSVMPNLAKPRAAATPALPQSSQRNPKSPGKAASDMPDPNLNATPAPSLPDAGSSQGMRSPRRRPSLSNRVAKGQPKPSSPSSASPGPEPLMTPPGKEPAKVSSTSQLVTQAVDIQAKSPQVAEPNSGFVQSNPQKKTRKATPALLEKGKSLSLPDREGVSVSEKAKALAARSVPVGFTGLAPGRSRLSRFLNDPTDLQRLAKARKLRELLRQEMNREKKRSKVHVCLKEYNMDPSKMTMRDLIYYLPEANPMTSFLEEDQTENETVLPLTPPREPSPERAPTPEALAEPDTQRDEDEDAEEDDDANSGALVPRVKVAEDGSLIIDEESLTVEVLRQKGPNPADDRDPIFERGSTTTYSSFRKGTHVKPWSNKETDMFFLAISMVGTDFSMIGQLFPHRGRTEIKNKFKKEERANSWRIDKAFKEKRRLDVEFFTSLLEKILAVQSKKKKKPPTEKKVIKKKIQTKKKNAAKQLSDVEEEGSDVEEVVGEEEEAEEEGEKENEDVSNEGTTPTPTAAKRKGKRKAGGDSSPDEDKDGKKMKKSDLMTNDEETGLPEDSEAGVPEGEMPEDQSPALSLKQAEEPAEGARGQVIKPAQLSRGRAQRPLPNLGRKWGKRGPAPTTKPYNTEEASQAENITEEGLPKEQVNEDASPPKSEKKSARDLCSSDEEEEEADDKPVKPTRYGRIPQKTKLLNYQAKQDGNMTSDSTTSPPTEQPASTSSSKPIAKPPTRRAKIKPGPALPGRKGQLKSKLVTLRASQSEDDEDEGEGAAGRREEAQIEDDLHNLTNPEEQNQAPAFVPMSLRSPQAVVTDVEETMEEFDISLNVPDALGISHDAFCPDLSCEQGQSGEVGSVPCEHQLDLLVDVIDFLSPDNADVSEESYNDAARTLLAIGNLTYLSKAAETLTAPAEGSNEDQLVQMTLQPTDQSTMSTTTSESKTDDLLVSDASHTTVDSVPDAMSTTALIPVSWIKSQTAEDTVPVTTKNTPSNHYAPIVVTKASAPVTMTTASAPVTVTTASAPVSMTTASAPVSMTTASAPVSMTTASAPVTMTTASAPVTVTTASAPVTVTTASAPVTVTTASAPVSVTTASAPVTMTTASAPVTMTTASAPVTMTTASAPVTMTTVSAPVTMTTGSISVTTSTAFVPVSPISETSTTETLPQEEASLQQGEGAGFEHASGLESCSEDAEVSDKMLTSQSRRSRFPKVKPNLGRAARPTQPKSPTANITPQPKPPQPIKDTTTQPEQPKPKEDTTTQPEQPKSKEDTTTQSEPPKPKEDTTTQSEPPKPKEDTTLKPKPPQSRGKMTTQTETEKAMDKTCTLPDTLPLKDSIMILPETPQTSTSLSETPPTVFIAREPPLPPRSTRESVGQTQQRVAHSKRQSSLNIQSEPTLPAHKSPKNLLPRPQSPESTAIPLEPSPSPEQHSPGTSRTRASESSEEVGRPGGFKENISLSRSAEDSQSGTSDPNQPKQTATPTRRARLPKPKPNLQRPTRGATRSAAPIPAIRTKPEVQTSSVEATSPCIEVQRQEPVPCQEVQTPEEVDDVSMEMPQIHHVIPFSDLIGTPQGDTSVFAVESFFSPQTDAVNTQPPEGSISSFMFNLDQDQQDPDEPIFILSLTEIPVLPTGEEYSCPSKTRPESLSFGPALGAPLHQSSASVAPGGNVPGPVPVDEVIPQASPTASADADAGPDGVHISAKPPEVSAADTEEDAAPPTKKRKVPERARRGKLPVKPTTAVRKRPGCSADVEEAVSNVPPGRYNSTDPPTAHSPPVQQQQQPCVTGPALGDTEANESQPRMRDCVNLPETEDTGGKDSDSGVETPAAQSITPLVTTGPLSRPGRRPRGFLSFMSNKPSIPGSAAPPRGPRAAARRPQVNTIRPGGKQADSAPSTTRAMPAPFTTPSRTTAKPDGSPMVSQRKPGQSLDEAQAIISDPEPSTSLGSTATQSSQVPAAQPSGSPCVESYSTDEEPINVSQYFFSDIFTEQQDLPSLTVAQIPYYTGEMLLLQRKGSA</sequence>
<gene>
    <name evidence="1" type="ORF">DPEC_G00333850</name>
</gene>
<reference evidence="1" key="1">
    <citation type="submission" date="2021-05" db="EMBL/GenBank/DDBJ databases">
        <authorList>
            <person name="Pan Q."/>
            <person name="Jouanno E."/>
            <person name="Zahm M."/>
            <person name="Klopp C."/>
            <person name="Cabau C."/>
            <person name="Louis A."/>
            <person name="Berthelot C."/>
            <person name="Parey E."/>
            <person name="Roest Crollius H."/>
            <person name="Montfort J."/>
            <person name="Robinson-Rechavi M."/>
            <person name="Bouchez O."/>
            <person name="Lampietro C."/>
            <person name="Lopez Roques C."/>
            <person name="Donnadieu C."/>
            <person name="Postlethwait J."/>
            <person name="Bobe J."/>
            <person name="Dillon D."/>
            <person name="Chandos A."/>
            <person name="von Hippel F."/>
            <person name="Guiguen Y."/>
        </authorList>
    </citation>
    <scope>NUCLEOTIDE SEQUENCE</scope>
    <source>
        <strain evidence="1">YG-Jan2019</strain>
    </source>
</reference>
<evidence type="ECO:0000313" key="2">
    <source>
        <dbReference type="Proteomes" id="UP001157502"/>
    </source>
</evidence>
<comment type="caution">
    <text evidence="1">The sequence shown here is derived from an EMBL/GenBank/DDBJ whole genome shotgun (WGS) entry which is preliminary data.</text>
</comment>
<evidence type="ECO:0000313" key="1">
    <source>
        <dbReference type="EMBL" id="KAJ7986966.1"/>
    </source>
</evidence>